<keyword evidence="6" id="KW-0735">Signal-anchor</keyword>
<dbReference type="EMBL" id="CAXHTA020000004">
    <property type="protein sequence ID" value="CAL5220599.1"/>
    <property type="molecule type" value="Genomic_DNA"/>
</dbReference>
<evidence type="ECO:0000256" key="1">
    <source>
        <dbReference type="ARBA" id="ARBA00004394"/>
    </source>
</evidence>
<keyword evidence="13" id="KW-1185">Reference proteome</keyword>
<evidence type="ECO:0000313" key="12">
    <source>
        <dbReference type="EMBL" id="CAL5220599.1"/>
    </source>
</evidence>
<accession>A0ABP1FKV7</accession>
<reference evidence="12 13" key="1">
    <citation type="submission" date="2024-06" db="EMBL/GenBank/DDBJ databases">
        <authorList>
            <person name="Kraege A."/>
            <person name="Thomma B."/>
        </authorList>
    </citation>
    <scope>NUCLEOTIDE SEQUENCE [LARGE SCALE GENOMIC DNA]</scope>
</reference>
<keyword evidence="8" id="KW-0333">Golgi apparatus</keyword>
<comment type="caution">
    <text evidence="12">The sequence shown here is derived from an EMBL/GenBank/DDBJ whole genome shotgun (WGS) entry which is preliminary data.</text>
</comment>
<name>A0ABP1FKV7_9CHLO</name>
<organism evidence="12 13">
    <name type="scientific">Coccomyxa viridis</name>
    <dbReference type="NCBI Taxonomy" id="1274662"/>
    <lineage>
        <taxon>Eukaryota</taxon>
        <taxon>Viridiplantae</taxon>
        <taxon>Chlorophyta</taxon>
        <taxon>core chlorophytes</taxon>
        <taxon>Trebouxiophyceae</taxon>
        <taxon>Trebouxiophyceae incertae sedis</taxon>
        <taxon>Coccomyxaceae</taxon>
        <taxon>Coccomyxa</taxon>
    </lineage>
</organism>
<evidence type="ECO:0000256" key="9">
    <source>
        <dbReference type="ARBA" id="ARBA00023136"/>
    </source>
</evidence>
<dbReference type="PANTHER" id="PTHR31646:SF1">
    <property type="entry name" value="ALPHA-1,2-MANNOSYLTRANSFERASE MNN2"/>
    <property type="match status" value="1"/>
</dbReference>
<evidence type="ECO:0000256" key="5">
    <source>
        <dbReference type="ARBA" id="ARBA00022692"/>
    </source>
</evidence>
<gene>
    <name evidence="12" type="primary">g2640</name>
    <name evidence="12" type="ORF">VP750_LOCUS2258</name>
</gene>
<evidence type="ECO:0000256" key="11">
    <source>
        <dbReference type="SAM" id="SignalP"/>
    </source>
</evidence>
<dbReference type="Proteomes" id="UP001497392">
    <property type="component" value="Unassembled WGS sequence"/>
</dbReference>
<dbReference type="SUPFAM" id="SSF53448">
    <property type="entry name" value="Nucleotide-diphospho-sugar transferases"/>
    <property type="match status" value="1"/>
</dbReference>
<dbReference type="InterPro" id="IPR022751">
    <property type="entry name" value="Alpha_mannosyltransferase"/>
</dbReference>
<evidence type="ECO:0000256" key="7">
    <source>
        <dbReference type="ARBA" id="ARBA00022989"/>
    </source>
</evidence>
<comment type="similarity">
    <text evidence="3">Belongs to the MNN1/MNT family.</text>
</comment>
<keyword evidence="5" id="KW-0812">Transmembrane</keyword>
<evidence type="ECO:0000256" key="8">
    <source>
        <dbReference type="ARBA" id="ARBA00023034"/>
    </source>
</evidence>
<evidence type="ECO:0000256" key="10">
    <source>
        <dbReference type="ARBA" id="ARBA00037847"/>
    </source>
</evidence>
<evidence type="ECO:0000313" key="13">
    <source>
        <dbReference type="Proteomes" id="UP001497392"/>
    </source>
</evidence>
<keyword evidence="9" id="KW-0472">Membrane</keyword>
<comment type="subcellular location">
    <subcellularLocation>
        <location evidence="10">Endomembrane system</location>
        <topology evidence="10">Single-pass membrane protein</topology>
    </subcellularLocation>
    <subcellularLocation>
        <location evidence="1">Golgi apparatus membrane</location>
    </subcellularLocation>
    <subcellularLocation>
        <location evidence="2">Membrane</location>
        <topology evidence="2">Single-pass type II membrane protein</topology>
    </subcellularLocation>
</comment>
<evidence type="ECO:0000256" key="4">
    <source>
        <dbReference type="ARBA" id="ARBA00022679"/>
    </source>
</evidence>
<dbReference type="Pfam" id="PF11051">
    <property type="entry name" value="Mannosyl_trans3"/>
    <property type="match status" value="1"/>
</dbReference>
<evidence type="ECO:0000256" key="6">
    <source>
        <dbReference type="ARBA" id="ARBA00022968"/>
    </source>
</evidence>
<keyword evidence="4" id="KW-0808">Transferase</keyword>
<protein>
    <submittedName>
        <fullName evidence="12">G2640 protein</fullName>
    </submittedName>
</protein>
<proteinExistence type="inferred from homology"/>
<feature type="signal peptide" evidence="11">
    <location>
        <begin position="1"/>
        <end position="27"/>
    </location>
</feature>
<evidence type="ECO:0000256" key="3">
    <source>
        <dbReference type="ARBA" id="ARBA00009105"/>
    </source>
</evidence>
<dbReference type="PANTHER" id="PTHR31646">
    <property type="entry name" value="ALPHA-1,2-MANNOSYLTRANSFERASE MNN2"/>
    <property type="match status" value="1"/>
</dbReference>
<keyword evidence="7" id="KW-1133">Transmembrane helix</keyword>
<feature type="chain" id="PRO_5045394766" evidence="11">
    <location>
        <begin position="28"/>
        <end position="493"/>
    </location>
</feature>
<sequence>MRKHGRARENSMYAALASMLLLNGAACTWLSTGRTTGLQQASIGLDKHGRVAAGGEQQIHMPGAVNGHGTEAYRGLLADYAEQAAYMKSPEWQRVHRAKLKRVGDGKLTRGILIPAGGEKLLTMTFAMIKVLRESLHCSLPIEVVYSSKEDMSAEWREKLEASSWGVRCVNAADFLGQRGEKPNLAPAGEGPEARLAAGDMQKIFALCCVTSFEEVILVEADSLPLRNPEDLFETAVFKQHGSLYWPGHWSASQGDRPGFLDPAAYTLFGLKPPWLADPEAFATAETGQLLIHRLRHADVLDWLWFLTRHHSVMFKLYTGDTESFRLAFHLAGKGADYAQAPHRPAVALSAQQVRRRLTKGFEEQPARYLFAGILHYDLQGHLCFLHRMGKAKSGDSGNIYRHADHFTVSLSPEAAFGYADNDGDFFEARQIDPGLHKGCQAKPGEVVVRLLNKCKGHTLSAFPIPLLPMDAAARAAEAISLDEQLLAIYRAH</sequence>
<dbReference type="InterPro" id="IPR029044">
    <property type="entry name" value="Nucleotide-diphossugar_trans"/>
</dbReference>
<keyword evidence="11" id="KW-0732">Signal</keyword>
<evidence type="ECO:0000256" key="2">
    <source>
        <dbReference type="ARBA" id="ARBA00004606"/>
    </source>
</evidence>